<gene>
    <name evidence="1" type="ORF">AABB31_13850</name>
</gene>
<name>A0AAN0MAP1_9RHOB</name>
<dbReference type="KEGG" id="yrh:AABB31_13850"/>
<accession>A0AAN0MAP1</accession>
<evidence type="ECO:0000313" key="1">
    <source>
        <dbReference type="EMBL" id="WZU66158.1"/>
    </source>
</evidence>
<reference evidence="1 2" key="2">
    <citation type="submission" date="2024-08" db="EMBL/GenBank/DDBJ databases">
        <title>Phylogenomic analyses of a clade within the roseobacter group suggest taxonomic reassignments of species of the genera Aestuariivita, Citreicella, Loktanella, Nautella, Pelagibaca, Ruegeria, Thalassobius, Thiobacimonas and Tropicibacter, and the proposal o.</title>
        <authorList>
            <person name="Jeon C.O."/>
        </authorList>
    </citation>
    <scope>NUCLEOTIDE SEQUENCE [LARGE SCALE GENOMIC DNA]</scope>
    <source>
        <strain evidence="1 2">SS1-5</strain>
    </source>
</reference>
<sequence>MTRITLKKRALETLRHANIGRINFQYGRLHVYPHQFARIAELIEADHISYRSANGNHYDPTPERGQRHYIGVHSSLGRDENGTLVAVNPFLPSSRGTIVHEACHATHDYQRVTVRHGDSILPRQFEGAATLAGWMTALLWGFDQAPSPQTDTMRLAAEKARLVLDGTIGPRIDADTVRELDAAVATGSANMYVFNGT</sequence>
<evidence type="ECO:0000313" key="2">
    <source>
        <dbReference type="Proteomes" id="UP001470809"/>
    </source>
</evidence>
<proteinExistence type="predicted"/>
<protein>
    <submittedName>
        <fullName evidence="1">Uncharacterized protein</fullName>
    </submittedName>
</protein>
<dbReference type="AlphaFoldDB" id="A0AAN0MAP1"/>
<dbReference type="RefSeq" id="WP_342075485.1">
    <property type="nucleotide sequence ID" value="NZ_CP151767.2"/>
</dbReference>
<organism evidence="1 2">
    <name type="scientific">Yoonia rhodophyticola</name>
    <dbReference type="NCBI Taxonomy" id="3137370"/>
    <lineage>
        <taxon>Bacteria</taxon>
        <taxon>Pseudomonadati</taxon>
        <taxon>Pseudomonadota</taxon>
        <taxon>Alphaproteobacteria</taxon>
        <taxon>Rhodobacterales</taxon>
        <taxon>Paracoccaceae</taxon>
        <taxon>Yoonia</taxon>
    </lineage>
</organism>
<dbReference type="EMBL" id="CP151767">
    <property type="protein sequence ID" value="WZU66158.1"/>
    <property type="molecule type" value="Genomic_DNA"/>
</dbReference>
<dbReference type="Proteomes" id="UP001470809">
    <property type="component" value="Chromosome"/>
</dbReference>
<reference evidence="2" key="1">
    <citation type="submission" date="2024-04" db="EMBL/GenBank/DDBJ databases">
        <title>Phylogenomic analyses of a clade within the roseobacter group suggest taxonomic reassignments of species of the genera Aestuariivita, Citreicella, Loktanella, Nautella, Pelagibaca, Ruegeria, Thalassobius, Thiobacimonas and Tropicibacter, and the proposal o.</title>
        <authorList>
            <person name="Jeon C.O."/>
        </authorList>
    </citation>
    <scope>NUCLEOTIDE SEQUENCE [LARGE SCALE GENOMIC DNA]</scope>
    <source>
        <strain evidence="2">SS1-5</strain>
    </source>
</reference>
<keyword evidence="2" id="KW-1185">Reference proteome</keyword>